<evidence type="ECO:0000256" key="1">
    <source>
        <dbReference type="ARBA" id="ARBA00022801"/>
    </source>
</evidence>
<dbReference type="Pfam" id="PF20434">
    <property type="entry name" value="BD-FAE"/>
    <property type="match status" value="1"/>
</dbReference>
<evidence type="ECO:0000259" key="2">
    <source>
        <dbReference type="Pfam" id="PF20434"/>
    </source>
</evidence>
<dbReference type="Gene3D" id="3.40.50.1820">
    <property type="entry name" value="alpha/beta hydrolase"/>
    <property type="match status" value="1"/>
</dbReference>
<dbReference type="GO" id="GO:0016787">
    <property type="term" value="F:hydrolase activity"/>
    <property type="evidence" value="ECO:0007669"/>
    <property type="project" value="UniProtKB-KW"/>
</dbReference>
<protein>
    <submittedName>
        <fullName evidence="3">Alpha/beta hydrolase</fullName>
    </submittedName>
</protein>
<dbReference type="InterPro" id="IPR050300">
    <property type="entry name" value="GDXG_lipolytic_enzyme"/>
</dbReference>
<accession>A0ABW0UDI0</accession>
<dbReference type="PANTHER" id="PTHR48081:SF6">
    <property type="entry name" value="PEPTIDASE S9 PROLYL OLIGOPEPTIDASE CATALYTIC DOMAIN-CONTAINING PROTEIN"/>
    <property type="match status" value="1"/>
</dbReference>
<dbReference type="SUPFAM" id="SSF53474">
    <property type="entry name" value="alpha/beta-Hydrolases"/>
    <property type="match status" value="1"/>
</dbReference>
<proteinExistence type="predicted"/>
<evidence type="ECO:0000313" key="3">
    <source>
        <dbReference type="EMBL" id="MFC5630355.1"/>
    </source>
</evidence>
<dbReference type="Proteomes" id="UP001596110">
    <property type="component" value="Unassembled WGS sequence"/>
</dbReference>
<dbReference type="EMBL" id="JBHSOJ010000014">
    <property type="protein sequence ID" value="MFC5630355.1"/>
    <property type="molecule type" value="Genomic_DNA"/>
</dbReference>
<evidence type="ECO:0000313" key="4">
    <source>
        <dbReference type="Proteomes" id="UP001596110"/>
    </source>
</evidence>
<dbReference type="InterPro" id="IPR029058">
    <property type="entry name" value="AB_hydrolase_fold"/>
</dbReference>
<keyword evidence="4" id="KW-1185">Reference proteome</keyword>
<gene>
    <name evidence="3" type="ORF">ACFPQ3_01795</name>
</gene>
<name>A0ABW0UDI0_9STRE</name>
<dbReference type="PANTHER" id="PTHR48081">
    <property type="entry name" value="AB HYDROLASE SUPERFAMILY PROTEIN C4A8.06C"/>
    <property type="match status" value="1"/>
</dbReference>
<feature type="domain" description="BD-FAE-like" evidence="2">
    <location>
        <begin position="92"/>
        <end position="248"/>
    </location>
</feature>
<reference evidence="4" key="1">
    <citation type="journal article" date="2019" name="Int. J. Syst. Evol. Microbiol.">
        <title>The Global Catalogue of Microorganisms (GCM) 10K type strain sequencing project: providing services to taxonomists for standard genome sequencing and annotation.</title>
        <authorList>
            <consortium name="The Broad Institute Genomics Platform"/>
            <consortium name="The Broad Institute Genome Sequencing Center for Infectious Disease"/>
            <person name="Wu L."/>
            <person name="Ma J."/>
        </authorList>
    </citation>
    <scope>NUCLEOTIDE SEQUENCE [LARGE SCALE GENOMIC DNA]</scope>
    <source>
        <strain evidence="4">DT43</strain>
    </source>
</reference>
<dbReference type="RefSeq" id="WP_156806621.1">
    <property type="nucleotide sequence ID" value="NZ_JBHSOJ010000014.1"/>
</dbReference>
<sequence>MLIKKFNLDNKRDNVDLTSYILEDSPELLNGKKRPAIIICPGGAYINCSDREGEIVALRFAAMGYHAFVLRYHVLLDDKEDYNSIFSDSINFKDDTIFPTPMLDIANAFSIIHEHADDWLVDTDKLILCGFSAGGNNVTNYGVYWNKPIITNSFDIERTRPAAIIVGYPLTDYFVHQEFVKSQDKSGTRFFEISNRTFLGNENPTEEQLLSVSSAKLIDDSTPPMFIWTTTSDQLVNVNQSTILATALANKGIPFELHVFEDGPHGLSLATQATAPSIVEVDDTVRIWIDLAEKWLSKRFMLPLEKQSPWN</sequence>
<organism evidence="3 4">
    <name type="scientific">Streptococcus caledonicus</name>
    <dbReference type="NCBI Taxonomy" id="2614158"/>
    <lineage>
        <taxon>Bacteria</taxon>
        <taxon>Bacillati</taxon>
        <taxon>Bacillota</taxon>
        <taxon>Bacilli</taxon>
        <taxon>Lactobacillales</taxon>
        <taxon>Streptococcaceae</taxon>
        <taxon>Streptococcus</taxon>
    </lineage>
</organism>
<dbReference type="InterPro" id="IPR049492">
    <property type="entry name" value="BD-FAE-like_dom"/>
</dbReference>
<keyword evidence="1 3" id="KW-0378">Hydrolase</keyword>
<comment type="caution">
    <text evidence="3">The sequence shown here is derived from an EMBL/GenBank/DDBJ whole genome shotgun (WGS) entry which is preliminary data.</text>
</comment>